<sequence>MMFHSLCTLLAVKSSAFPAVELATKSSLKLSLPAGQKFDLDPFWLRERCLSPAYVDVNTKQPLWMPHEMPKDIFFQNASIIGGDTLQVGFTDGHTSHFDLEHLSKELTDFRHTVIQPAAYARPEPILWSEGNATEAGQ</sequence>
<comment type="caution">
    <text evidence="1">The sequence shown here is derived from an EMBL/GenBank/DDBJ whole genome shotgun (WGS) entry which is preliminary data.</text>
</comment>
<protein>
    <submittedName>
        <fullName evidence="1">Uncharacterized protein</fullName>
    </submittedName>
</protein>
<evidence type="ECO:0000313" key="2">
    <source>
        <dbReference type="Proteomes" id="UP001642464"/>
    </source>
</evidence>
<name>A0ABP0JAX6_9DINO</name>
<gene>
    <name evidence="1" type="ORF">SCF082_LOCUS11140</name>
</gene>
<dbReference type="InterPro" id="IPR010376">
    <property type="entry name" value="GBBH-like_N"/>
</dbReference>
<dbReference type="Gene3D" id="3.30.2020.30">
    <property type="match status" value="1"/>
</dbReference>
<keyword evidence="2" id="KW-1185">Reference proteome</keyword>
<organism evidence="1 2">
    <name type="scientific">Durusdinium trenchii</name>
    <dbReference type="NCBI Taxonomy" id="1381693"/>
    <lineage>
        <taxon>Eukaryota</taxon>
        <taxon>Sar</taxon>
        <taxon>Alveolata</taxon>
        <taxon>Dinophyceae</taxon>
        <taxon>Suessiales</taxon>
        <taxon>Symbiodiniaceae</taxon>
        <taxon>Durusdinium</taxon>
    </lineage>
</organism>
<accession>A0ABP0JAX6</accession>
<dbReference type="InterPro" id="IPR038492">
    <property type="entry name" value="GBBH-like_N_sf"/>
</dbReference>
<dbReference type="Proteomes" id="UP001642464">
    <property type="component" value="Unassembled WGS sequence"/>
</dbReference>
<evidence type="ECO:0000313" key="1">
    <source>
        <dbReference type="EMBL" id="CAK9011546.1"/>
    </source>
</evidence>
<proteinExistence type="predicted"/>
<dbReference type="Pfam" id="PF06155">
    <property type="entry name" value="GBBH-like_N"/>
    <property type="match status" value="1"/>
</dbReference>
<reference evidence="1 2" key="1">
    <citation type="submission" date="2024-02" db="EMBL/GenBank/DDBJ databases">
        <authorList>
            <person name="Chen Y."/>
            <person name="Shah S."/>
            <person name="Dougan E. K."/>
            <person name="Thang M."/>
            <person name="Chan C."/>
        </authorList>
    </citation>
    <scope>NUCLEOTIDE SEQUENCE [LARGE SCALE GENOMIC DNA]</scope>
</reference>
<dbReference type="EMBL" id="CAXAMM010006569">
    <property type="protein sequence ID" value="CAK9011546.1"/>
    <property type="molecule type" value="Genomic_DNA"/>
</dbReference>